<evidence type="ECO:0000256" key="6">
    <source>
        <dbReference type="ARBA" id="ARBA00023242"/>
    </source>
</evidence>
<evidence type="ECO:0000259" key="7">
    <source>
        <dbReference type="PROSITE" id="PS50090"/>
    </source>
</evidence>
<organism evidence="9 10">
    <name type="scientific">Brassica carinata</name>
    <name type="common">Ethiopian mustard</name>
    <name type="synonym">Abyssinian cabbage</name>
    <dbReference type="NCBI Taxonomy" id="52824"/>
    <lineage>
        <taxon>Eukaryota</taxon>
        <taxon>Viridiplantae</taxon>
        <taxon>Streptophyta</taxon>
        <taxon>Embryophyta</taxon>
        <taxon>Tracheophyta</taxon>
        <taxon>Spermatophyta</taxon>
        <taxon>Magnoliopsida</taxon>
        <taxon>eudicotyledons</taxon>
        <taxon>Gunneridae</taxon>
        <taxon>Pentapetalae</taxon>
        <taxon>rosids</taxon>
        <taxon>malvids</taxon>
        <taxon>Brassicales</taxon>
        <taxon>Brassicaceae</taxon>
        <taxon>Brassiceae</taxon>
        <taxon>Brassica</taxon>
    </lineage>
</organism>
<dbReference type="FunFam" id="1.10.10.60:FF:000394">
    <property type="entry name" value="MYB transcription factor"/>
    <property type="match status" value="1"/>
</dbReference>
<name>A0A8X7VKR4_BRACI</name>
<dbReference type="CDD" id="cd00167">
    <property type="entry name" value="SANT"/>
    <property type="match status" value="1"/>
</dbReference>
<protein>
    <submittedName>
        <fullName evidence="9">Uncharacterized protein</fullName>
    </submittedName>
</protein>
<dbReference type="PROSITE" id="PS51294">
    <property type="entry name" value="HTH_MYB"/>
    <property type="match status" value="1"/>
</dbReference>
<gene>
    <name evidence="9" type="ORF">Bca52824_024638</name>
</gene>
<proteinExistence type="predicted"/>
<dbReference type="SMART" id="SM00717">
    <property type="entry name" value="SANT"/>
    <property type="match status" value="1"/>
</dbReference>
<dbReference type="Gene3D" id="1.10.10.60">
    <property type="entry name" value="Homeodomain-like"/>
    <property type="match status" value="1"/>
</dbReference>
<keyword evidence="10" id="KW-1185">Reference proteome</keyword>
<dbReference type="Proteomes" id="UP000886595">
    <property type="component" value="Unassembled WGS sequence"/>
</dbReference>
<evidence type="ECO:0000313" key="9">
    <source>
        <dbReference type="EMBL" id="KAG2313081.1"/>
    </source>
</evidence>
<dbReference type="AlphaFoldDB" id="A0A8X7VKR4"/>
<dbReference type="PANTHER" id="PTHR47994">
    <property type="entry name" value="F14D16.11-RELATED"/>
    <property type="match status" value="1"/>
</dbReference>
<reference evidence="9 10" key="1">
    <citation type="submission" date="2020-02" db="EMBL/GenBank/DDBJ databases">
        <authorList>
            <person name="Ma Q."/>
            <person name="Huang Y."/>
            <person name="Song X."/>
            <person name="Pei D."/>
        </authorList>
    </citation>
    <scope>NUCLEOTIDE SEQUENCE [LARGE SCALE GENOMIC DNA]</scope>
    <source>
        <strain evidence="9">Sxm20200214</strain>
        <tissue evidence="9">Leaf</tissue>
    </source>
</reference>
<evidence type="ECO:0000256" key="1">
    <source>
        <dbReference type="ARBA" id="ARBA00004123"/>
    </source>
</evidence>
<dbReference type="InterPro" id="IPR015495">
    <property type="entry name" value="Myb_TF_plants"/>
</dbReference>
<dbReference type="InterPro" id="IPR009057">
    <property type="entry name" value="Homeodomain-like_sf"/>
</dbReference>
<evidence type="ECO:0000259" key="8">
    <source>
        <dbReference type="PROSITE" id="PS51294"/>
    </source>
</evidence>
<dbReference type="PANTHER" id="PTHR47994:SF5">
    <property type="entry name" value="F14D16.11-RELATED"/>
    <property type="match status" value="1"/>
</dbReference>
<keyword evidence="5" id="KW-0804">Transcription</keyword>
<comment type="caution">
    <text evidence="9">The sequence shown here is derived from an EMBL/GenBank/DDBJ whole genome shotgun (WGS) entry which is preliminary data.</text>
</comment>
<dbReference type="PROSITE" id="PS50090">
    <property type="entry name" value="MYB_LIKE"/>
    <property type="match status" value="1"/>
</dbReference>
<evidence type="ECO:0000256" key="4">
    <source>
        <dbReference type="ARBA" id="ARBA00023125"/>
    </source>
</evidence>
<evidence type="ECO:0000256" key="2">
    <source>
        <dbReference type="ARBA" id="ARBA00022737"/>
    </source>
</evidence>
<dbReference type="Pfam" id="PF00249">
    <property type="entry name" value="Myb_DNA-binding"/>
    <property type="match status" value="1"/>
</dbReference>
<keyword evidence="2" id="KW-0677">Repeat</keyword>
<accession>A0A8X7VKR4</accession>
<feature type="domain" description="HTH myb-type" evidence="8">
    <location>
        <begin position="33"/>
        <end position="87"/>
    </location>
</feature>
<dbReference type="GO" id="GO:0005634">
    <property type="term" value="C:nucleus"/>
    <property type="evidence" value="ECO:0007669"/>
    <property type="project" value="UniProtKB-SubCell"/>
</dbReference>
<keyword evidence="3" id="KW-0805">Transcription regulation</keyword>
<comment type="subcellular location">
    <subcellularLocation>
        <location evidence="1">Nucleus</location>
    </subcellularLocation>
</comment>
<dbReference type="OrthoDB" id="2143914at2759"/>
<dbReference type="InterPro" id="IPR001005">
    <property type="entry name" value="SANT/Myb"/>
</dbReference>
<keyword evidence="4" id="KW-0238">DNA-binding</keyword>
<evidence type="ECO:0000256" key="5">
    <source>
        <dbReference type="ARBA" id="ARBA00023163"/>
    </source>
</evidence>
<evidence type="ECO:0000313" key="10">
    <source>
        <dbReference type="Proteomes" id="UP000886595"/>
    </source>
</evidence>
<keyword evidence="6" id="KW-0539">Nucleus</keyword>
<dbReference type="SUPFAM" id="SSF46689">
    <property type="entry name" value="Homeodomain-like"/>
    <property type="match status" value="1"/>
</dbReference>
<dbReference type="GO" id="GO:0000976">
    <property type="term" value="F:transcription cis-regulatory region binding"/>
    <property type="evidence" value="ECO:0007669"/>
    <property type="project" value="UniProtKB-ARBA"/>
</dbReference>
<feature type="domain" description="Myb-like" evidence="7">
    <location>
        <begin position="33"/>
        <end position="83"/>
    </location>
</feature>
<dbReference type="InterPro" id="IPR017930">
    <property type="entry name" value="Myb_dom"/>
</dbReference>
<sequence length="199" mass="22537">MNIVSVRALSPPSTSGLLHRAERYRVGGRNYEKPELKQSNFSKDEDDLILRLHALLGNRWSLIAGRLPGRTDTEIRIHWETNLKRKLMKMGIDPTNHRLYHHANYISRQYLNSSHKKLETDIISDPSYSVSESCDMRILPVSSTNCYDDSASNSAGRSRLPDLNISLIPAESVVSWPVCGLQESSSNGSTRQETLLLFR</sequence>
<evidence type="ECO:0000256" key="3">
    <source>
        <dbReference type="ARBA" id="ARBA00023015"/>
    </source>
</evidence>
<dbReference type="EMBL" id="JAAMPC010000005">
    <property type="protein sequence ID" value="KAG2313081.1"/>
    <property type="molecule type" value="Genomic_DNA"/>
</dbReference>